<keyword evidence="2" id="KW-0813">Transport</keyword>
<evidence type="ECO:0000313" key="9">
    <source>
        <dbReference type="EMBL" id="SDE84294.1"/>
    </source>
</evidence>
<reference evidence="9 10" key="1">
    <citation type="submission" date="2016-10" db="EMBL/GenBank/DDBJ databases">
        <authorList>
            <person name="Varghese N."/>
            <person name="Submissions S."/>
        </authorList>
    </citation>
    <scope>NUCLEOTIDE SEQUENCE [LARGE SCALE GENOMIC DNA]</scope>
    <source>
        <strain evidence="9 10">S7-754</strain>
    </source>
</reference>
<keyword evidence="10" id="KW-1185">Reference proteome</keyword>
<feature type="transmembrane region" description="Helical" evidence="7">
    <location>
        <begin position="222"/>
        <end position="246"/>
    </location>
</feature>
<dbReference type="InterPro" id="IPR036458">
    <property type="entry name" value="Na:dicarbo_symporter_sf"/>
</dbReference>
<evidence type="ECO:0000256" key="2">
    <source>
        <dbReference type="ARBA" id="ARBA00022448"/>
    </source>
</evidence>
<keyword evidence="4 7" id="KW-0812">Transmembrane</keyword>
<feature type="transmembrane region" description="Helical" evidence="7">
    <location>
        <begin position="187"/>
        <end position="210"/>
    </location>
</feature>
<dbReference type="Pfam" id="PF00375">
    <property type="entry name" value="SDF"/>
    <property type="match status" value="1"/>
</dbReference>
<feature type="transmembrane region" description="Helical" evidence="7">
    <location>
        <begin position="79"/>
        <end position="102"/>
    </location>
</feature>
<evidence type="ECO:0000313" key="8">
    <source>
        <dbReference type="EMBL" id="MWC42749.1"/>
    </source>
</evidence>
<dbReference type="PANTHER" id="PTHR42865:SF7">
    <property type="entry name" value="PROTON_GLUTAMATE-ASPARTATE SYMPORTER"/>
    <property type="match status" value="1"/>
</dbReference>
<evidence type="ECO:0000256" key="7">
    <source>
        <dbReference type="SAM" id="Phobius"/>
    </source>
</evidence>
<reference evidence="8 11" key="2">
    <citation type="submission" date="2019-12" db="EMBL/GenBank/DDBJ databases">
        <authorList>
            <person name="Zheng J."/>
        </authorList>
    </citation>
    <scope>NUCLEOTIDE SEQUENCE [LARGE SCALE GENOMIC DNA]</scope>
    <source>
        <strain evidence="8 11">DSM 27347</strain>
    </source>
</reference>
<evidence type="ECO:0000256" key="5">
    <source>
        <dbReference type="ARBA" id="ARBA00022989"/>
    </source>
</evidence>
<dbReference type="PRINTS" id="PR00173">
    <property type="entry name" value="EDTRNSPORT"/>
</dbReference>
<dbReference type="Proteomes" id="UP000323502">
    <property type="component" value="Unassembled WGS sequence"/>
</dbReference>
<sequence>MSRAPLILLCLVIGLLSGVAIAGISPVAAGYAVAIGQPLGTLWLNALQMTVVPLVVSLLVTGVAATAQAARACRIAARAIILFVATVTATGTMAALAGPLLLDLFPVPQAAAAALRAALTDAASVAPPPPLGEFIASIVPTNVVSAAANNAFLSLIVFTLAFAFAITRLDEAPRARLIDFFTAIRDAMLILIEWVLRLAPIGVFALALVVGARAGTAAFGALAHYVLIVSAIGVLVMLMAYALALVGGRIGIVRFARALAPAQAVAISTQSSLASLPAMLQGARRLGIAESTAGMVLPLAVAILRGTQPAMNIGIAVYIAHWFGIAITPGALASAVFVGVLVSLGSVSLPAQITFYASIAPVCQALGVPIAPLGLLIAIETFPDIFRTLGNVSMDLAATATVSHLSGTTDHEGHP</sequence>
<dbReference type="OrthoDB" id="9766690at2"/>
<dbReference type="EMBL" id="WSUT01000005">
    <property type="protein sequence ID" value="MWC42749.1"/>
    <property type="molecule type" value="Genomic_DNA"/>
</dbReference>
<evidence type="ECO:0000313" key="11">
    <source>
        <dbReference type="Proteomes" id="UP000436801"/>
    </source>
</evidence>
<dbReference type="AlphaFoldDB" id="A0A1G7G814"/>
<comment type="subcellular location">
    <subcellularLocation>
        <location evidence="1">Cell membrane</location>
        <topology evidence="1">Multi-pass membrane protein</topology>
    </subcellularLocation>
</comment>
<dbReference type="PANTHER" id="PTHR42865">
    <property type="entry name" value="PROTON/GLUTAMATE-ASPARTATE SYMPORTER"/>
    <property type="match status" value="1"/>
</dbReference>
<keyword evidence="6 7" id="KW-0472">Membrane</keyword>
<proteinExistence type="predicted"/>
<dbReference type="InterPro" id="IPR001991">
    <property type="entry name" value="Na-dicarboxylate_symporter"/>
</dbReference>
<feature type="transmembrane region" description="Helical" evidence="7">
    <location>
        <begin position="147"/>
        <end position="166"/>
    </location>
</feature>
<keyword evidence="3" id="KW-1003">Cell membrane</keyword>
<protein>
    <submittedName>
        <fullName evidence="8">Cation:dicarboxylase symporter family transporter</fullName>
    </submittedName>
    <submittedName>
        <fullName evidence="9">Na+/H+-dicarboxylate symporter</fullName>
    </submittedName>
</protein>
<evidence type="ECO:0000256" key="4">
    <source>
        <dbReference type="ARBA" id="ARBA00022692"/>
    </source>
</evidence>
<feature type="transmembrane region" description="Helical" evidence="7">
    <location>
        <begin position="316"/>
        <end position="341"/>
    </location>
</feature>
<dbReference type="Gene3D" id="1.10.3860.10">
    <property type="entry name" value="Sodium:dicarboxylate symporter"/>
    <property type="match status" value="1"/>
</dbReference>
<name>A0A1G7G814_9SPHN</name>
<dbReference type="SUPFAM" id="SSF118215">
    <property type="entry name" value="Proton glutamate symport protein"/>
    <property type="match status" value="1"/>
</dbReference>
<dbReference type="GO" id="GO:0015293">
    <property type="term" value="F:symporter activity"/>
    <property type="evidence" value="ECO:0007669"/>
    <property type="project" value="UniProtKB-KW"/>
</dbReference>
<dbReference type="Proteomes" id="UP000436801">
    <property type="component" value="Unassembled WGS sequence"/>
</dbReference>
<dbReference type="EMBL" id="FNBI01000001">
    <property type="protein sequence ID" value="SDE84294.1"/>
    <property type="molecule type" value="Genomic_DNA"/>
</dbReference>
<evidence type="ECO:0000256" key="3">
    <source>
        <dbReference type="ARBA" id="ARBA00022475"/>
    </source>
</evidence>
<evidence type="ECO:0000256" key="6">
    <source>
        <dbReference type="ARBA" id="ARBA00023136"/>
    </source>
</evidence>
<feature type="transmembrane region" description="Helical" evidence="7">
    <location>
        <begin position="46"/>
        <end position="67"/>
    </location>
</feature>
<accession>A0A1G7G814</accession>
<gene>
    <name evidence="8" type="ORF">GQR91_03630</name>
    <name evidence="9" type="ORF">SAMN05216557_101752</name>
</gene>
<keyword evidence="5 7" id="KW-1133">Transmembrane helix</keyword>
<evidence type="ECO:0000313" key="10">
    <source>
        <dbReference type="Proteomes" id="UP000323502"/>
    </source>
</evidence>
<dbReference type="RefSeq" id="WP_149681198.1">
    <property type="nucleotide sequence ID" value="NZ_FNBI01000001.1"/>
</dbReference>
<evidence type="ECO:0000256" key="1">
    <source>
        <dbReference type="ARBA" id="ARBA00004651"/>
    </source>
</evidence>
<feature type="transmembrane region" description="Helical" evidence="7">
    <location>
        <begin position="353"/>
        <end position="379"/>
    </location>
</feature>
<dbReference type="GO" id="GO:0005886">
    <property type="term" value="C:plasma membrane"/>
    <property type="evidence" value="ECO:0007669"/>
    <property type="project" value="UniProtKB-SubCell"/>
</dbReference>
<organism evidence="9 10">
    <name type="scientific">Sphingomonas carotinifaciens</name>
    <dbReference type="NCBI Taxonomy" id="1166323"/>
    <lineage>
        <taxon>Bacteria</taxon>
        <taxon>Pseudomonadati</taxon>
        <taxon>Pseudomonadota</taxon>
        <taxon>Alphaproteobacteria</taxon>
        <taxon>Sphingomonadales</taxon>
        <taxon>Sphingomonadaceae</taxon>
        <taxon>Sphingomonas</taxon>
    </lineage>
</organism>